<feature type="domain" description="TonB-dependent receptor plug" evidence="1">
    <location>
        <begin position="120"/>
        <end position="240"/>
    </location>
</feature>
<dbReference type="InterPro" id="IPR008969">
    <property type="entry name" value="CarboxyPept-like_regulatory"/>
</dbReference>
<dbReference type="PROSITE" id="PS52016">
    <property type="entry name" value="TONB_DEPENDENT_REC_3"/>
    <property type="match status" value="1"/>
</dbReference>
<organism evidence="2">
    <name type="scientific">marine metagenome</name>
    <dbReference type="NCBI Taxonomy" id="408172"/>
    <lineage>
        <taxon>unclassified sequences</taxon>
        <taxon>metagenomes</taxon>
        <taxon>ecological metagenomes</taxon>
    </lineage>
</organism>
<dbReference type="EMBL" id="UINC01147713">
    <property type="protein sequence ID" value="SVD39195.1"/>
    <property type="molecule type" value="Genomic_DNA"/>
</dbReference>
<gene>
    <name evidence="2" type="ORF">METZ01_LOCUS392049</name>
</gene>
<dbReference type="InterPro" id="IPR012910">
    <property type="entry name" value="Plug_dom"/>
</dbReference>
<evidence type="ECO:0000313" key="2">
    <source>
        <dbReference type="EMBL" id="SVD39195.1"/>
    </source>
</evidence>
<sequence>MKKLLLIVISTIILHTLSFSVQVTGRVTDAATGEGLAGANVTVGGTALGGATDDNGYYSISGAGAGSYSVSASYIGYESGTNGVEVSSSDVTVNFSLAGSSIDVSSVSVIGSRFKPRTQITTAVPVDNLTIRDLKNTGQVTVEQMLTYRLPSYNSQQQTISDATAHFDPADLRGLGPSRTLVLVNGKRKNASALVYINDTPGKGEVGVDMKSIPSAAIERIEVLRDGASAQYGSDAIAGVINIILKDDVDYTTVNFRSGST</sequence>
<dbReference type="InterPro" id="IPR037066">
    <property type="entry name" value="Plug_dom_sf"/>
</dbReference>
<dbReference type="SUPFAM" id="SSF49464">
    <property type="entry name" value="Carboxypeptidase regulatory domain-like"/>
    <property type="match status" value="1"/>
</dbReference>
<dbReference type="SUPFAM" id="SSF56935">
    <property type="entry name" value="Porins"/>
    <property type="match status" value="1"/>
</dbReference>
<protein>
    <recommendedName>
        <fullName evidence="1">TonB-dependent receptor plug domain-containing protein</fullName>
    </recommendedName>
</protein>
<dbReference type="InterPro" id="IPR039426">
    <property type="entry name" value="TonB-dep_rcpt-like"/>
</dbReference>
<evidence type="ECO:0000259" key="1">
    <source>
        <dbReference type="Pfam" id="PF07715"/>
    </source>
</evidence>
<proteinExistence type="predicted"/>
<dbReference type="PANTHER" id="PTHR47234">
    <property type="match status" value="1"/>
</dbReference>
<dbReference type="Gene3D" id="2.60.40.1120">
    <property type="entry name" value="Carboxypeptidase-like, regulatory domain"/>
    <property type="match status" value="1"/>
</dbReference>
<feature type="non-terminal residue" evidence="2">
    <location>
        <position position="261"/>
    </location>
</feature>
<dbReference type="Pfam" id="PF07715">
    <property type="entry name" value="Plug"/>
    <property type="match status" value="1"/>
</dbReference>
<reference evidence="2" key="1">
    <citation type="submission" date="2018-05" db="EMBL/GenBank/DDBJ databases">
        <authorList>
            <person name="Lanie J.A."/>
            <person name="Ng W.-L."/>
            <person name="Kazmierczak K.M."/>
            <person name="Andrzejewski T.M."/>
            <person name="Davidsen T.M."/>
            <person name="Wayne K.J."/>
            <person name="Tettelin H."/>
            <person name="Glass J.I."/>
            <person name="Rusch D."/>
            <person name="Podicherti R."/>
            <person name="Tsui H.-C.T."/>
            <person name="Winkler M.E."/>
        </authorList>
    </citation>
    <scope>NUCLEOTIDE SEQUENCE</scope>
</reference>
<dbReference type="Pfam" id="PF13715">
    <property type="entry name" value="CarbopepD_reg_2"/>
    <property type="match status" value="1"/>
</dbReference>
<dbReference type="AlphaFoldDB" id="A0A382UZK1"/>
<dbReference type="PANTHER" id="PTHR47234:SF3">
    <property type="entry name" value="SECRETIN_TONB SHORT N-TERMINAL DOMAIN-CONTAINING PROTEIN"/>
    <property type="match status" value="1"/>
</dbReference>
<dbReference type="Gene3D" id="2.170.130.10">
    <property type="entry name" value="TonB-dependent receptor, plug domain"/>
    <property type="match status" value="1"/>
</dbReference>
<name>A0A382UZK1_9ZZZZ</name>
<accession>A0A382UZK1</accession>